<reference evidence="1" key="1">
    <citation type="submission" date="2023-03" db="EMBL/GenBank/DDBJ databases">
        <title>Chitinimonas shenzhenensis gen. nov., sp. nov., a novel member of family Burkholderiaceae isolated from activated sludge collected in Shen Zhen, China.</title>
        <authorList>
            <person name="Wang X."/>
        </authorList>
    </citation>
    <scope>NUCLEOTIDE SEQUENCE</scope>
    <source>
        <strain evidence="1">DQS-5</strain>
    </source>
</reference>
<sequence length="280" mass="30769">MNAVRLTNLPSQMGLGLRLPHIRQILAEKPAVAWFETHPENFFGGGANIAALEAVRVEWPLSLHGVGMGLGSAVAPDAGHLEQVASLVERLQPAAVSEHLCWNRVGAHYFNDLLPMPYTDEALALLVERVDAVQSRLRRTILIENVSSYIEFTADIWAEADFLAELARRSGCGILLDVNNFYVNQCNLGRDARQAMDALPVAVVGEIHIAGFETRDDGMLLDTHGTPVCEAVWQLLDYAWQRFGPVPTLLERDTHLPPLADLLAEVAIGEERMARHVATG</sequence>
<evidence type="ECO:0000313" key="2">
    <source>
        <dbReference type="Proteomes" id="UP001172778"/>
    </source>
</evidence>
<dbReference type="PANTHER" id="PTHR42194">
    <property type="entry name" value="UPF0276 PROTEIN HI_1600"/>
    <property type="match status" value="1"/>
</dbReference>
<keyword evidence="2" id="KW-1185">Reference proteome</keyword>
<dbReference type="PANTHER" id="PTHR42194:SF1">
    <property type="entry name" value="UPF0276 PROTEIN HI_1600"/>
    <property type="match status" value="1"/>
</dbReference>
<organism evidence="1 2">
    <name type="scientific">Parachitinimonas caeni</name>
    <dbReference type="NCBI Taxonomy" id="3031301"/>
    <lineage>
        <taxon>Bacteria</taxon>
        <taxon>Pseudomonadati</taxon>
        <taxon>Pseudomonadota</taxon>
        <taxon>Betaproteobacteria</taxon>
        <taxon>Neisseriales</taxon>
        <taxon>Chitinibacteraceae</taxon>
        <taxon>Parachitinimonas</taxon>
    </lineage>
</organism>
<dbReference type="InterPro" id="IPR007801">
    <property type="entry name" value="MbnB/TglH/ChrH"/>
</dbReference>
<dbReference type="NCBIfam" id="NF003818">
    <property type="entry name" value="PRK05409.1"/>
    <property type="match status" value="1"/>
</dbReference>
<dbReference type="Pfam" id="PF05114">
    <property type="entry name" value="MbnB_TglH_ChrH"/>
    <property type="match status" value="1"/>
</dbReference>
<dbReference type="Proteomes" id="UP001172778">
    <property type="component" value="Unassembled WGS sequence"/>
</dbReference>
<gene>
    <name evidence="1" type="ORF">PZA18_19760</name>
</gene>
<comment type="caution">
    <text evidence="1">The sequence shown here is derived from an EMBL/GenBank/DDBJ whole genome shotgun (WGS) entry which is preliminary data.</text>
</comment>
<dbReference type="RefSeq" id="WP_284102605.1">
    <property type="nucleotide sequence ID" value="NZ_JARRAF010000035.1"/>
</dbReference>
<dbReference type="InterPro" id="IPR036237">
    <property type="entry name" value="Xyl_isomerase-like_sf"/>
</dbReference>
<dbReference type="Gene3D" id="3.20.20.150">
    <property type="entry name" value="Divalent-metal-dependent TIM barrel enzymes"/>
    <property type="match status" value="1"/>
</dbReference>
<protein>
    <submittedName>
        <fullName evidence="1">DUF692 domain-containing protein</fullName>
    </submittedName>
</protein>
<dbReference type="SUPFAM" id="SSF51658">
    <property type="entry name" value="Xylose isomerase-like"/>
    <property type="match status" value="1"/>
</dbReference>
<name>A0ABT7E1V3_9NEIS</name>
<accession>A0ABT7E1V3</accession>
<evidence type="ECO:0000313" key="1">
    <source>
        <dbReference type="EMBL" id="MDK2126285.1"/>
    </source>
</evidence>
<dbReference type="EMBL" id="JARRAF010000035">
    <property type="protein sequence ID" value="MDK2126285.1"/>
    <property type="molecule type" value="Genomic_DNA"/>
</dbReference>
<proteinExistence type="predicted"/>